<organism evidence="1 2">
    <name type="scientific">Cudoniella acicularis</name>
    <dbReference type="NCBI Taxonomy" id="354080"/>
    <lineage>
        <taxon>Eukaryota</taxon>
        <taxon>Fungi</taxon>
        <taxon>Dikarya</taxon>
        <taxon>Ascomycota</taxon>
        <taxon>Pezizomycotina</taxon>
        <taxon>Leotiomycetes</taxon>
        <taxon>Helotiales</taxon>
        <taxon>Tricladiaceae</taxon>
        <taxon>Cudoniella</taxon>
    </lineage>
</organism>
<dbReference type="Proteomes" id="UP000566819">
    <property type="component" value="Unassembled WGS sequence"/>
</dbReference>
<dbReference type="InterPro" id="IPR029058">
    <property type="entry name" value="AB_hydrolase_fold"/>
</dbReference>
<dbReference type="EMBL" id="JAAMPI010000989">
    <property type="protein sequence ID" value="KAF4627314.1"/>
    <property type="molecule type" value="Genomic_DNA"/>
</dbReference>
<dbReference type="AlphaFoldDB" id="A0A8H4W177"/>
<dbReference type="Gene3D" id="3.40.50.1820">
    <property type="entry name" value="alpha/beta hydrolase"/>
    <property type="match status" value="1"/>
</dbReference>
<name>A0A8H4W177_9HELO</name>
<sequence length="102" mass="10959">MAMTTTTSGSAPFHVPGLPSPCTTYYKIINSLTSSPSQTPLIVLHGGLGACHEYLLPLTDLSSSRPLIFYDQIGNGLSTHLPEKAGDEEFWTVDLFRASSTT</sequence>
<proteinExistence type="predicted"/>
<dbReference type="SUPFAM" id="SSF53474">
    <property type="entry name" value="alpha/beta-Hydrolases"/>
    <property type="match status" value="1"/>
</dbReference>
<evidence type="ECO:0000313" key="2">
    <source>
        <dbReference type="Proteomes" id="UP000566819"/>
    </source>
</evidence>
<comment type="caution">
    <text evidence="1">The sequence shown here is derived from an EMBL/GenBank/DDBJ whole genome shotgun (WGS) entry which is preliminary data.</text>
</comment>
<dbReference type="OrthoDB" id="190201at2759"/>
<evidence type="ECO:0000313" key="1">
    <source>
        <dbReference type="EMBL" id="KAF4627314.1"/>
    </source>
</evidence>
<accession>A0A8H4W177</accession>
<gene>
    <name evidence="1" type="ORF">G7Y89_g10838</name>
</gene>
<protein>
    <recommendedName>
        <fullName evidence="3">AB hydrolase-1 domain-containing protein</fullName>
    </recommendedName>
</protein>
<evidence type="ECO:0008006" key="3">
    <source>
        <dbReference type="Google" id="ProtNLM"/>
    </source>
</evidence>
<keyword evidence="2" id="KW-1185">Reference proteome</keyword>
<reference evidence="1 2" key="1">
    <citation type="submission" date="2020-03" db="EMBL/GenBank/DDBJ databases">
        <title>Draft Genome Sequence of Cudoniella acicularis.</title>
        <authorList>
            <person name="Buettner E."/>
            <person name="Kellner H."/>
        </authorList>
    </citation>
    <scope>NUCLEOTIDE SEQUENCE [LARGE SCALE GENOMIC DNA]</scope>
    <source>
        <strain evidence="1 2">DSM 108380</strain>
    </source>
</reference>